<protein>
    <submittedName>
        <fullName evidence="2">Uncharacterized protein</fullName>
    </submittedName>
</protein>
<dbReference type="AlphaFoldDB" id="A0A1Y1UDJ3"/>
<dbReference type="OrthoDB" id="3357341at2759"/>
<sequence>MSLRDAACYSLTLVPSLADPKVLELVENYNGPTDGPRAQTPRFARVKEQPRDKEVYSAAIYDYLSGAKLASMGMESTKSKSKSLQLHGPDEDISFEFTGKINFQEWTFTFEGNKFRWTRSFSRGSEYICSLDRKPDPRVEICLAKEADKKEPARLQILHYNIDRFPDEIKDLRGLETLLTATFMSFLDDMDSRNQRNSLSPAPDASIVPGASVFGQKTGSSASGQTLNAPQRVISEDDFEPENPNEILVSLNSSIDEHVSRAVWLLEDPHVLFIVIRTRASEATQRALEVSLGVTRRSLRNRQAPRRFHPSDAVLPNQFL</sequence>
<evidence type="ECO:0000313" key="3">
    <source>
        <dbReference type="Proteomes" id="UP000193218"/>
    </source>
</evidence>
<evidence type="ECO:0000313" key="2">
    <source>
        <dbReference type="EMBL" id="ORX36072.1"/>
    </source>
</evidence>
<accession>A0A1Y1UDJ3</accession>
<gene>
    <name evidence="2" type="ORF">BD324DRAFT_521824</name>
</gene>
<name>A0A1Y1UDJ3_9TREE</name>
<keyword evidence="3" id="KW-1185">Reference proteome</keyword>
<feature type="region of interest" description="Disordered" evidence="1">
    <location>
        <begin position="210"/>
        <end position="229"/>
    </location>
</feature>
<organism evidence="2 3">
    <name type="scientific">Kockovaella imperatae</name>
    <dbReference type="NCBI Taxonomy" id="4999"/>
    <lineage>
        <taxon>Eukaryota</taxon>
        <taxon>Fungi</taxon>
        <taxon>Dikarya</taxon>
        <taxon>Basidiomycota</taxon>
        <taxon>Agaricomycotina</taxon>
        <taxon>Tremellomycetes</taxon>
        <taxon>Tremellales</taxon>
        <taxon>Cuniculitremaceae</taxon>
        <taxon>Kockovaella</taxon>
    </lineage>
</organism>
<comment type="caution">
    <text evidence="2">The sequence shown here is derived from an EMBL/GenBank/DDBJ whole genome shotgun (WGS) entry which is preliminary data.</text>
</comment>
<dbReference type="GeneID" id="33554797"/>
<dbReference type="Proteomes" id="UP000193218">
    <property type="component" value="Unassembled WGS sequence"/>
</dbReference>
<evidence type="ECO:0000256" key="1">
    <source>
        <dbReference type="SAM" id="MobiDB-lite"/>
    </source>
</evidence>
<feature type="compositionally biased region" description="Polar residues" evidence="1">
    <location>
        <begin position="215"/>
        <end position="229"/>
    </location>
</feature>
<dbReference type="STRING" id="4999.A0A1Y1UDJ3"/>
<dbReference type="RefSeq" id="XP_021870201.1">
    <property type="nucleotide sequence ID" value="XM_022012989.1"/>
</dbReference>
<dbReference type="EMBL" id="NBSH01000009">
    <property type="protein sequence ID" value="ORX36072.1"/>
    <property type="molecule type" value="Genomic_DNA"/>
</dbReference>
<reference evidence="2 3" key="1">
    <citation type="submission" date="2017-03" db="EMBL/GenBank/DDBJ databases">
        <title>Widespread Adenine N6-methylation of Active Genes in Fungi.</title>
        <authorList>
            <consortium name="DOE Joint Genome Institute"/>
            <person name="Mondo S.J."/>
            <person name="Dannebaum R.O."/>
            <person name="Kuo R.C."/>
            <person name="Louie K.B."/>
            <person name="Bewick A.J."/>
            <person name="Labutti K."/>
            <person name="Haridas S."/>
            <person name="Kuo A."/>
            <person name="Salamov A."/>
            <person name="Ahrendt S.R."/>
            <person name="Lau R."/>
            <person name="Bowen B.P."/>
            <person name="Lipzen A."/>
            <person name="Sullivan W."/>
            <person name="Andreopoulos W.B."/>
            <person name="Clum A."/>
            <person name="Lindquist E."/>
            <person name="Daum C."/>
            <person name="Northen T.R."/>
            <person name="Ramamoorthy G."/>
            <person name="Schmitz R.J."/>
            <person name="Gryganskyi A."/>
            <person name="Culley D."/>
            <person name="Magnuson J."/>
            <person name="James T.Y."/>
            <person name="O'Malley M.A."/>
            <person name="Stajich J.E."/>
            <person name="Spatafora J.W."/>
            <person name="Visel A."/>
            <person name="Grigoriev I.V."/>
        </authorList>
    </citation>
    <scope>NUCLEOTIDE SEQUENCE [LARGE SCALE GENOMIC DNA]</scope>
    <source>
        <strain evidence="2 3">NRRL Y-17943</strain>
    </source>
</reference>
<dbReference type="InParanoid" id="A0A1Y1UDJ3"/>
<proteinExistence type="predicted"/>